<dbReference type="OrthoDB" id="6167425at2"/>
<dbReference type="Proteomes" id="UP000199594">
    <property type="component" value="Unassembled WGS sequence"/>
</dbReference>
<dbReference type="AlphaFoldDB" id="A0A1I7A4B3"/>
<dbReference type="EMBL" id="FPAQ01000015">
    <property type="protein sequence ID" value="SFT69752.1"/>
    <property type="molecule type" value="Genomic_DNA"/>
</dbReference>
<name>A0A1I7A4B3_9GAMM</name>
<sequence>MNAERSQLYYACVFLHVSFQAIQHSVACSSSRDDTPCWLDAQTMSLLLRELQRCRRQAGPFKEVYPSLDAAFYHCGLLMAQCPAAINRPLCQHHLEAIIAPLKEATAQLSGKVNQASESSDLSPGKRFRRWLGW</sequence>
<gene>
    <name evidence="1" type="ORF">SAMN04487956_11514</name>
</gene>
<evidence type="ECO:0000313" key="1">
    <source>
        <dbReference type="EMBL" id="SFT69752.1"/>
    </source>
</evidence>
<evidence type="ECO:0000313" key="2">
    <source>
        <dbReference type="Proteomes" id="UP000199594"/>
    </source>
</evidence>
<protein>
    <submittedName>
        <fullName evidence="1">Uncharacterized protein</fullName>
    </submittedName>
</protein>
<accession>A0A1I7A4B3</accession>
<proteinExistence type="predicted"/>
<dbReference type="RefSeq" id="WP_089849071.1">
    <property type="nucleotide sequence ID" value="NZ_FPAQ01000015.1"/>
</dbReference>
<organism evidence="1 2">
    <name type="scientific">Halomonas saccharevitans</name>
    <dbReference type="NCBI Taxonomy" id="416872"/>
    <lineage>
        <taxon>Bacteria</taxon>
        <taxon>Pseudomonadati</taxon>
        <taxon>Pseudomonadota</taxon>
        <taxon>Gammaproteobacteria</taxon>
        <taxon>Oceanospirillales</taxon>
        <taxon>Halomonadaceae</taxon>
        <taxon>Halomonas</taxon>
    </lineage>
</organism>
<reference evidence="1 2" key="1">
    <citation type="submission" date="2016-10" db="EMBL/GenBank/DDBJ databases">
        <authorList>
            <person name="de Groot N.N."/>
        </authorList>
    </citation>
    <scope>NUCLEOTIDE SEQUENCE [LARGE SCALE GENOMIC DNA]</scope>
    <source>
        <strain evidence="1 2">CGMCC 1.6493</strain>
    </source>
</reference>